<dbReference type="SFLD" id="SFLDS00029">
    <property type="entry name" value="Radical_SAM"/>
    <property type="match status" value="1"/>
</dbReference>
<keyword evidence="18" id="KW-1185">Reference proteome</keyword>
<evidence type="ECO:0000256" key="11">
    <source>
        <dbReference type="ARBA" id="ARBA00023014"/>
    </source>
</evidence>
<evidence type="ECO:0000256" key="10">
    <source>
        <dbReference type="ARBA" id="ARBA00023004"/>
    </source>
</evidence>
<feature type="modified residue" description="N6-(pyridoxal phosphate)lysine" evidence="15">
    <location>
        <position position="332"/>
    </location>
</feature>
<keyword evidence="12 17" id="KW-0413">Isomerase</keyword>
<dbReference type="InterPro" id="IPR022462">
    <property type="entry name" value="EpmB"/>
</dbReference>
<dbReference type="RefSeq" id="WP_145263035.1">
    <property type="nucleotide sequence ID" value="NZ_CP036279.1"/>
</dbReference>
<dbReference type="PROSITE" id="PS51918">
    <property type="entry name" value="RADICAL_SAM"/>
    <property type="match status" value="1"/>
</dbReference>
<dbReference type="Gene3D" id="3.20.20.70">
    <property type="entry name" value="Aldolase class I"/>
    <property type="match status" value="1"/>
</dbReference>
<evidence type="ECO:0000256" key="9">
    <source>
        <dbReference type="ARBA" id="ARBA00022898"/>
    </source>
</evidence>
<dbReference type="PANTHER" id="PTHR30538">
    <property type="entry name" value="LYSINE 2,3-AMINOMUTASE-RELATED"/>
    <property type="match status" value="1"/>
</dbReference>
<feature type="binding site" evidence="14">
    <location>
        <position position="127"/>
    </location>
    <ligand>
        <name>[4Fe-4S] cluster</name>
        <dbReference type="ChEBI" id="CHEBI:49883"/>
        <note>4Fe-4S-S-AdoMet</note>
    </ligand>
</feature>
<dbReference type="InterPro" id="IPR058240">
    <property type="entry name" value="rSAM_sf"/>
</dbReference>
<evidence type="ECO:0000256" key="6">
    <source>
        <dbReference type="ARBA" id="ARBA00022485"/>
    </source>
</evidence>
<dbReference type="OrthoDB" id="9768064at2"/>
<evidence type="ECO:0000256" key="2">
    <source>
        <dbReference type="ARBA" id="ARBA00001933"/>
    </source>
</evidence>
<feature type="binding site" evidence="14">
    <location>
        <position position="120"/>
    </location>
    <ligand>
        <name>[4Fe-4S] cluster</name>
        <dbReference type="ChEBI" id="CHEBI:49883"/>
        <note>4Fe-4S-S-AdoMet</note>
    </ligand>
</feature>
<evidence type="ECO:0000256" key="1">
    <source>
        <dbReference type="ARBA" id="ARBA00001352"/>
    </source>
</evidence>
<dbReference type="InterPro" id="IPR007197">
    <property type="entry name" value="rSAM"/>
</dbReference>
<evidence type="ECO:0000313" key="17">
    <source>
        <dbReference type="EMBL" id="QDU64676.1"/>
    </source>
</evidence>
<comment type="cofactor">
    <cofactor evidence="2 15">
        <name>pyridoxal 5'-phosphate</name>
        <dbReference type="ChEBI" id="CHEBI:597326"/>
    </cofactor>
</comment>
<evidence type="ECO:0000256" key="13">
    <source>
        <dbReference type="ARBA" id="ARBA00030756"/>
    </source>
</evidence>
<evidence type="ECO:0000256" key="3">
    <source>
        <dbReference type="ARBA" id="ARBA00001966"/>
    </source>
</evidence>
<evidence type="ECO:0000256" key="14">
    <source>
        <dbReference type="PIRSR" id="PIRSR004911-1"/>
    </source>
</evidence>
<protein>
    <recommendedName>
        <fullName evidence="5">L-lysine 2,3-aminomutase</fullName>
    </recommendedName>
    <alternativeName>
        <fullName evidence="13">EF-P post-translational modification enzyme B</fullName>
    </alternativeName>
</protein>
<dbReference type="SFLD" id="SFLDG01070">
    <property type="entry name" value="PLP-dependent"/>
    <property type="match status" value="1"/>
</dbReference>
<dbReference type="InterPro" id="IPR003739">
    <property type="entry name" value="Lys_aminomutase/Glu_NH3_mut"/>
</dbReference>
<organism evidence="17 18">
    <name type="scientific">Kolteria novifilia</name>
    <dbReference type="NCBI Taxonomy" id="2527975"/>
    <lineage>
        <taxon>Bacteria</taxon>
        <taxon>Pseudomonadati</taxon>
        <taxon>Planctomycetota</taxon>
        <taxon>Planctomycetia</taxon>
        <taxon>Kolteriales</taxon>
        <taxon>Kolteriaceae</taxon>
        <taxon>Kolteria</taxon>
    </lineage>
</organism>
<dbReference type="NCBIfam" id="TIGR00238">
    <property type="entry name" value="KamA family radical SAM protein"/>
    <property type="match status" value="1"/>
</dbReference>
<dbReference type="GO" id="GO:0051539">
    <property type="term" value="F:4 iron, 4 sulfur cluster binding"/>
    <property type="evidence" value="ECO:0007669"/>
    <property type="project" value="UniProtKB-KW"/>
</dbReference>
<name>A0A518BCG7_9BACT</name>
<feature type="binding site" evidence="14">
    <location>
        <position position="124"/>
    </location>
    <ligand>
        <name>[4Fe-4S] cluster</name>
        <dbReference type="ChEBI" id="CHEBI:49883"/>
        <note>4Fe-4S-S-AdoMet</note>
    </ligand>
</feature>
<dbReference type="Proteomes" id="UP000317093">
    <property type="component" value="Chromosome"/>
</dbReference>
<feature type="domain" description="Radical SAM core" evidence="16">
    <location>
        <begin position="106"/>
        <end position="318"/>
    </location>
</feature>
<keyword evidence="9 15" id="KW-0663">Pyridoxal phosphate</keyword>
<evidence type="ECO:0000256" key="15">
    <source>
        <dbReference type="PIRSR" id="PIRSR603739-50"/>
    </source>
</evidence>
<comment type="catalytic activity">
    <reaction evidence="1">
        <text>L-lysine = D-beta-lysine</text>
        <dbReference type="Rhea" id="RHEA:44148"/>
        <dbReference type="ChEBI" id="CHEBI:32551"/>
        <dbReference type="ChEBI" id="CHEBI:84138"/>
    </reaction>
</comment>
<dbReference type="SFLD" id="SFLDF00314">
    <property type="entry name" value="L-lysine_2_3-aminomutase_(yjeK"/>
    <property type="match status" value="1"/>
</dbReference>
<dbReference type="Pfam" id="PF04055">
    <property type="entry name" value="Radical_SAM"/>
    <property type="match status" value="1"/>
</dbReference>
<dbReference type="PANTHER" id="PTHR30538:SF1">
    <property type="entry name" value="L-LYSINE 2,3-AMINOMUTASE"/>
    <property type="match status" value="1"/>
</dbReference>
<dbReference type="EMBL" id="CP036279">
    <property type="protein sequence ID" value="QDU64676.1"/>
    <property type="molecule type" value="Genomic_DNA"/>
</dbReference>
<reference evidence="17 18" key="1">
    <citation type="submission" date="2019-02" db="EMBL/GenBank/DDBJ databases">
        <title>Deep-cultivation of Planctomycetes and their phenomic and genomic characterization uncovers novel biology.</title>
        <authorList>
            <person name="Wiegand S."/>
            <person name="Jogler M."/>
            <person name="Boedeker C."/>
            <person name="Pinto D."/>
            <person name="Vollmers J."/>
            <person name="Rivas-Marin E."/>
            <person name="Kohn T."/>
            <person name="Peeters S.H."/>
            <person name="Heuer A."/>
            <person name="Rast P."/>
            <person name="Oberbeckmann S."/>
            <person name="Bunk B."/>
            <person name="Jeske O."/>
            <person name="Meyerdierks A."/>
            <person name="Storesund J.E."/>
            <person name="Kallscheuer N."/>
            <person name="Luecker S."/>
            <person name="Lage O.M."/>
            <person name="Pohl T."/>
            <person name="Merkel B.J."/>
            <person name="Hornburger P."/>
            <person name="Mueller R.-W."/>
            <person name="Bruemmer F."/>
            <person name="Labrenz M."/>
            <person name="Spormann A.M."/>
            <person name="Op den Camp H."/>
            <person name="Overmann J."/>
            <person name="Amann R."/>
            <person name="Jetten M.S.M."/>
            <person name="Mascher T."/>
            <person name="Medema M.H."/>
            <person name="Devos D.P."/>
            <person name="Kaster A.-K."/>
            <person name="Ovreas L."/>
            <person name="Rohde M."/>
            <person name="Galperin M.Y."/>
            <person name="Jogler C."/>
        </authorList>
    </citation>
    <scope>NUCLEOTIDE SEQUENCE [LARGE SCALE GENOMIC DNA]</scope>
    <source>
        <strain evidence="17 18">Pan216</strain>
    </source>
</reference>
<dbReference type="GO" id="GO:0016853">
    <property type="term" value="F:isomerase activity"/>
    <property type="evidence" value="ECO:0007669"/>
    <property type="project" value="UniProtKB-KW"/>
</dbReference>
<dbReference type="AlphaFoldDB" id="A0A518BCG7"/>
<keyword evidence="6 14" id="KW-0004">4Fe-4S</keyword>
<dbReference type="KEGG" id="knv:Pan216_55670"/>
<gene>
    <name evidence="17" type="primary">epmB</name>
    <name evidence="17" type="ORF">Pan216_55670</name>
</gene>
<evidence type="ECO:0000256" key="12">
    <source>
        <dbReference type="ARBA" id="ARBA00023235"/>
    </source>
</evidence>
<sequence>MHNIASPQTNPRPTWRKALAQAIRDPDELCDLLDLPKEIRTSARAASKLFPLVVPREFVERMRPGDPNDPLLRQVLPLDAEAEEVPGFTVDPVGDAPSRRADGLLHKYHGRALLITTGVCAVHCRYCFRRHYPYHEEPRGLEAWEPALACLADDPLIAEVILSGGDPLTLTDEWLARLASRFEEIGHLQRLRVHTRLPIVLPQRVDDALLAWLTGTHLQPIMVVHANHPSELDDACRQALRRLVDAGVLVLNQAVLLKGINDDAATLARLCLELVSLRVMPYYLHQVDRVSGAAHFEVSEERGLQLMEDLRGQLPGYALPKYVREVSGEASKMPVELVSLSSVSQNFA</sequence>
<dbReference type="GO" id="GO:0046872">
    <property type="term" value="F:metal ion binding"/>
    <property type="evidence" value="ECO:0007669"/>
    <property type="project" value="UniProtKB-KW"/>
</dbReference>
<dbReference type="SUPFAM" id="SSF102114">
    <property type="entry name" value="Radical SAM enzymes"/>
    <property type="match status" value="1"/>
</dbReference>
<evidence type="ECO:0000259" key="16">
    <source>
        <dbReference type="PROSITE" id="PS51918"/>
    </source>
</evidence>
<keyword evidence="11 14" id="KW-0411">Iron-sulfur</keyword>
<accession>A0A518BCG7</accession>
<comment type="similarity">
    <text evidence="4">Belongs to the radical SAM superfamily. KamA family.</text>
</comment>
<dbReference type="CDD" id="cd01335">
    <property type="entry name" value="Radical_SAM"/>
    <property type="match status" value="1"/>
</dbReference>
<evidence type="ECO:0000256" key="8">
    <source>
        <dbReference type="ARBA" id="ARBA00022723"/>
    </source>
</evidence>
<evidence type="ECO:0000313" key="18">
    <source>
        <dbReference type="Proteomes" id="UP000317093"/>
    </source>
</evidence>
<evidence type="ECO:0000256" key="5">
    <source>
        <dbReference type="ARBA" id="ARBA00022363"/>
    </source>
</evidence>
<keyword evidence="7" id="KW-0949">S-adenosyl-L-methionine</keyword>
<dbReference type="InterPro" id="IPR013785">
    <property type="entry name" value="Aldolase_TIM"/>
</dbReference>
<comment type="cofactor">
    <cofactor evidence="3">
        <name>[4Fe-4S] cluster</name>
        <dbReference type="ChEBI" id="CHEBI:49883"/>
    </cofactor>
</comment>
<dbReference type="PIRSF" id="PIRSF004911">
    <property type="entry name" value="DUF160"/>
    <property type="match status" value="1"/>
</dbReference>
<dbReference type="NCBIfam" id="TIGR03821">
    <property type="entry name" value="EFP_modif_epmB"/>
    <property type="match status" value="1"/>
</dbReference>
<keyword evidence="8 14" id="KW-0479">Metal-binding</keyword>
<evidence type="ECO:0000256" key="7">
    <source>
        <dbReference type="ARBA" id="ARBA00022691"/>
    </source>
</evidence>
<proteinExistence type="inferred from homology"/>
<evidence type="ECO:0000256" key="4">
    <source>
        <dbReference type="ARBA" id="ARBA00008703"/>
    </source>
</evidence>
<keyword evidence="10" id="KW-0408">Iron</keyword>